<dbReference type="InterPro" id="IPR051742">
    <property type="entry name" value="Ribosome_Assembly_uL10"/>
</dbReference>
<dbReference type="InterPro" id="IPR043141">
    <property type="entry name" value="Ribosomal_uL10-like_sf"/>
</dbReference>
<evidence type="ECO:0000313" key="4">
    <source>
        <dbReference type="Proteomes" id="UP000824890"/>
    </source>
</evidence>
<organism evidence="3 4">
    <name type="scientific">Brassica napus</name>
    <name type="common">Rape</name>
    <dbReference type="NCBI Taxonomy" id="3708"/>
    <lineage>
        <taxon>Eukaryota</taxon>
        <taxon>Viridiplantae</taxon>
        <taxon>Streptophyta</taxon>
        <taxon>Embryophyta</taxon>
        <taxon>Tracheophyta</taxon>
        <taxon>Spermatophyta</taxon>
        <taxon>Magnoliopsida</taxon>
        <taxon>eudicotyledons</taxon>
        <taxon>Gunneridae</taxon>
        <taxon>Pentapetalae</taxon>
        <taxon>rosids</taxon>
        <taxon>malvids</taxon>
        <taxon>Brassicales</taxon>
        <taxon>Brassicaceae</taxon>
        <taxon>Brassiceae</taxon>
        <taxon>Brassica</taxon>
    </lineage>
</organism>
<gene>
    <name evidence="3" type="ORF">HID58_029220</name>
</gene>
<reference evidence="3 4" key="1">
    <citation type="submission" date="2021-05" db="EMBL/GenBank/DDBJ databases">
        <title>Genome Assembly of Synthetic Allotetraploid Brassica napus Reveals Homoeologous Exchanges between Subgenomes.</title>
        <authorList>
            <person name="Davis J.T."/>
        </authorList>
    </citation>
    <scope>NUCLEOTIDE SEQUENCE [LARGE SCALE GENOMIC DNA]</scope>
    <source>
        <strain evidence="4">cv. Da-Ae</strain>
        <tissue evidence="3">Seedling</tissue>
    </source>
</reference>
<protein>
    <submittedName>
        <fullName evidence="3">Uncharacterized protein</fullName>
    </submittedName>
</protein>
<comment type="caution">
    <text evidence="3">The sequence shown here is derived from an EMBL/GenBank/DDBJ whole genome shotgun (WGS) entry which is preliminary data.</text>
</comment>
<dbReference type="EMBL" id="JAGKQM010000008">
    <property type="protein sequence ID" value="KAH0914774.1"/>
    <property type="molecule type" value="Genomic_DNA"/>
</dbReference>
<dbReference type="PANTHER" id="PTHR45841:SF1">
    <property type="entry name" value="MRNA TURNOVER PROTEIN 4 HOMOLOG"/>
    <property type="match status" value="1"/>
</dbReference>
<feature type="non-terminal residue" evidence="3">
    <location>
        <position position="1"/>
    </location>
</feature>
<accession>A0ABQ8CCH1</accession>
<dbReference type="Proteomes" id="UP000824890">
    <property type="component" value="Unassembled WGS sequence"/>
</dbReference>
<comment type="similarity">
    <text evidence="1">Belongs to the universal ribosomal protein uL10 family.</text>
</comment>
<sequence length="315" mass="35774">HFITELGSCLFFCRRHAVNGLRYFVEDKKKGREGGSTRRVLLIKTERLSRNNSEYAFSFENMRNIKFKEFRQQYRHNGSLVLIGSGSNKVMQVVLVILLLMKSVMPSLEPQGCVLCFLKLYYTWSKLLSDAFLHMFWNLLYGDAGLLIADMPNEEVEKYCRLAFPDTTSGTHFYFGNECLTGQSFLAALSGSDDGYSFTSSKYGDVRKNETVTLAELNNYVLNSPPQSGGPNNTSSSNFCSQEISDAQEDPLHLRDPTQEFMSYKQRLRWVVSRVGGCRELEDRRGTASLLAASAHQRVKTKEIPRDAPDDDDET</sequence>
<evidence type="ECO:0000256" key="2">
    <source>
        <dbReference type="SAM" id="MobiDB-lite"/>
    </source>
</evidence>
<evidence type="ECO:0000313" key="3">
    <source>
        <dbReference type="EMBL" id="KAH0914774.1"/>
    </source>
</evidence>
<feature type="region of interest" description="Disordered" evidence="2">
    <location>
        <begin position="292"/>
        <end position="315"/>
    </location>
</feature>
<dbReference type="Gene3D" id="3.30.70.1730">
    <property type="match status" value="1"/>
</dbReference>
<dbReference type="PANTHER" id="PTHR45841">
    <property type="entry name" value="MRNA TURNOVER PROTEIN 4 MRTO4"/>
    <property type="match status" value="1"/>
</dbReference>
<keyword evidence="4" id="KW-1185">Reference proteome</keyword>
<name>A0ABQ8CCH1_BRANA</name>
<proteinExistence type="inferred from homology"/>
<evidence type="ECO:0000256" key="1">
    <source>
        <dbReference type="ARBA" id="ARBA00008889"/>
    </source>
</evidence>